<dbReference type="EMBL" id="JABANM010032699">
    <property type="protein sequence ID" value="KAF4702483.1"/>
    <property type="molecule type" value="Genomic_DNA"/>
</dbReference>
<evidence type="ECO:0000256" key="1">
    <source>
        <dbReference type="PROSITE-ProRule" id="PRU00047"/>
    </source>
</evidence>
<accession>A0A7J6Q2H0</accession>
<comment type="caution">
    <text evidence="4">The sequence shown here is derived from an EMBL/GenBank/DDBJ whole genome shotgun (WGS) entry which is preliminary data.</text>
</comment>
<reference evidence="4 5" key="1">
    <citation type="submission" date="2020-04" db="EMBL/GenBank/DDBJ databases">
        <title>Perkinsus olseni comparative genomics.</title>
        <authorList>
            <person name="Bogema D.R."/>
        </authorList>
    </citation>
    <scope>NUCLEOTIDE SEQUENCE [LARGE SCALE GENOMIC DNA]</scope>
    <source>
        <strain evidence="4">ATCC PRA-205</strain>
    </source>
</reference>
<proteinExistence type="predicted"/>
<gene>
    <name evidence="4" type="ORF">FOZ62_005528</name>
</gene>
<feature type="compositionally biased region" description="Basic and acidic residues" evidence="2">
    <location>
        <begin position="193"/>
        <end position="222"/>
    </location>
</feature>
<dbReference type="Proteomes" id="UP000574390">
    <property type="component" value="Unassembled WGS sequence"/>
</dbReference>
<feature type="compositionally biased region" description="Polar residues" evidence="2">
    <location>
        <begin position="226"/>
        <end position="242"/>
    </location>
</feature>
<name>A0A7J6Q2H0_PEROL</name>
<sequence>MQNVIRTLNPDKKFSGANDVRAGTTWVAEMYYHTEGHPDVARYLWFKKYTSPRVWNEITSGMTPPSRCYLSYERQVKKIVKRFKTTFDTDEHLHRTEYKFNNCVQGHGSVYEFIERLEDLSTELYHMGSPILEYKLKWKLYNGLSSEDLRVRVNDFLDDKRVDFAEFKEAVLRQQRRMTALRDFSKELDREDLRRGDADGRQNRRREDSSSRTRPWQRDSARRRFNSVNSVGTDNGNDTDTSVNDHHYVLMGRDLTGFKCYRCLQRGHAARECLADEPAKLRVRTPDT</sequence>
<dbReference type="AlphaFoldDB" id="A0A7J6Q2H0"/>
<keyword evidence="1" id="KW-0863">Zinc-finger</keyword>
<evidence type="ECO:0000313" key="5">
    <source>
        <dbReference type="Proteomes" id="UP000574390"/>
    </source>
</evidence>
<protein>
    <recommendedName>
        <fullName evidence="3">CCHC-type domain-containing protein</fullName>
    </recommendedName>
</protein>
<keyword evidence="1" id="KW-0479">Metal-binding</keyword>
<evidence type="ECO:0000313" key="4">
    <source>
        <dbReference type="EMBL" id="KAF4702483.1"/>
    </source>
</evidence>
<keyword evidence="1" id="KW-0862">Zinc</keyword>
<dbReference type="PROSITE" id="PS50158">
    <property type="entry name" value="ZF_CCHC"/>
    <property type="match status" value="1"/>
</dbReference>
<feature type="domain" description="CCHC-type" evidence="3">
    <location>
        <begin position="259"/>
        <end position="273"/>
    </location>
</feature>
<dbReference type="GO" id="GO:0008270">
    <property type="term" value="F:zinc ion binding"/>
    <property type="evidence" value="ECO:0007669"/>
    <property type="project" value="UniProtKB-KW"/>
</dbReference>
<dbReference type="InterPro" id="IPR001878">
    <property type="entry name" value="Znf_CCHC"/>
</dbReference>
<organism evidence="4 5">
    <name type="scientific">Perkinsus olseni</name>
    <name type="common">Perkinsus atlanticus</name>
    <dbReference type="NCBI Taxonomy" id="32597"/>
    <lineage>
        <taxon>Eukaryota</taxon>
        <taxon>Sar</taxon>
        <taxon>Alveolata</taxon>
        <taxon>Perkinsozoa</taxon>
        <taxon>Perkinsea</taxon>
        <taxon>Perkinsida</taxon>
        <taxon>Perkinsidae</taxon>
        <taxon>Perkinsus</taxon>
    </lineage>
</organism>
<feature type="region of interest" description="Disordered" evidence="2">
    <location>
        <begin position="193"/>
        <end position="244"/>
    </location>
</feature>
<evidence type="ECO:0000259" key="3">
    <source>
        <dbReference type="PROSITE" id="PS50158"/>
    </source>
</evidence>
<evidence type="ECO:0000256" key="2">
    <source>
        <dbReference type="SAM" id="MobiDB-lite"/>
    </source>
</evidence>
<dbReference type="GO" id="GO:0003676">
    <property type="term" value="F:nucleic acid binding"/>
    <property type="evidence" value="ECO:0007669"/>
    <property type="project" value="InterPro"/>
</dbReference>